<dbReference type="Proteomes" id="UP000799436">
    <property type="component" value="Unassembled WGS sequence"/>
</dbReference>
<keyword evidence="2" id="KW-1185">Reference proteome</keyword>
<accession>A0A6G1LH71</accession>
<organism evidence="1 2">
    <name type="scientific">Teratosphaeria nubilosa</name>
    <dbReference type="NCBI Taxonomy" id="161662"/>
    <lineage>
        <taxon>Eukaryota</taxon>
        <taxon>Fungi</taxon>
        <taxon>Dikarya</taxon>
        <taxon>Ascomycota</taxon>
        <taxon>Pezizomycotina</taxon>
        <taxon>Dothideomycetes</taxon>
        <taxon>Dothideomycetidae</taxon>
        <taxon>Mycosphaerellales</taxon>
        <taxon>Teratosphaeriaceae</taxon>
        <taxon>Teratosphaeria</taxon>
    </lineage>
</organism>
<gene>
    <name evidence="1" type="ORF">EJ03DRAFT_325553</name>
</gene>
<reference evidence="1" key="1">
    <citation type="journal article" date="2020" name="Stud. Mycol.">
        <title>101 Dothideomycetes genomes: a test case for predicting lifestyles and emergence of pathogens.</title>
        <authorList>
            <person name="Haridas S."/>
            <person name="Albert R."/>
            <person name="Binder M."/>
            <person name="Bloem J."/>
            <person name="Labutti K."/>
            <person name="Salamov A."/>
            <person name="Andreopoulos B."/>
            <person name="Baker S."/>
            <person name="Barry K."/>
            <person name="Bills G."/>
            <person name="Bluhm B."/>
            <person name="Cannon C."/>
            <person name="Castanera R."/>
            <person name="Culley D."/>
            <person name="Daum C."/>
            <person name="Ezra D."/>
            <person name="Gonzalez J."/>
            <person name="Henrissat B."/>
            <person name="Kuo A."/>
            <person name="Liang C."/>
            <person name="Lipzen A."/>
            <person name="Lutzoni F."/>
            <person name="Magnuson J."/>
            <person name="Mondo S."/>
            <person name="Nolan M."/>
            <person name="Ohm R."/>
            <person name="Pangilinan J."/>
            <person name="Park H.-J."/>
            <person name="Ramirez L."/>
            <person name="Alfaro M."/>
            <person name="Sun H."/>
            <person name="Tritt A."/>
            <person name="Yoshinaga Y."/>
            <person name="Zwiers L.-H."/>
            <person name="Turgeon B."/>
            <person name="Goodwin S."/>
            <person name="Spatafora J."/>
            <person name="Crous P."/>
            <person name="Grigoriev I."/>
        </authorList>
    </citation>
    <scope>NUCLEOTIDE SEQUENCE</scope>
    <source>
        <strain evidence="1">CBS 116005</strain>
    </source>
</reference>
<dbReference type="AlphaFoldDB" id="A0A6G1LH71"/>
<evidence type="ECO:0000313" key="1">
    <source>
        <dbReference type="EMBL" id="KAF2771514.1"/>
    </source>
</evidence>
<protein>
    <submittedName>
        <fullName evidence="1">Uncharacterized protein</fullName>
    </submittedName>
</protein>
<name>A0A6G1LH71_9PEZI</name>
<evidence type="ECO:0000313" key="2">
    <source>
        <dbReference type="Proteomes" id="UP000799436"/>
    </source>
</evidence>
<sequence>MILCQPSQSYIIVVVSVVAATSQLEPISSISLGTKCLPYTVPHTHVRCWSRQERRLVHPLLSVLAPSKGSGMLSVSRRIAQDSLQVLA</sequence>
<dbReference type="EMBL" id="ML995819">
    <property type="protein sequence ID" value="KAF2771514.1"/>
    <property type="molecule type" value="Genomic_DNA"/>
</dbReference>
<proteinExistence type="predicted"/>